<evidence type="ECO:0000313" key="2">
    <source>
        <dbReference type="EMBL" id="KXZ40874.1"/>
    </source>
</evidence>
<gene>
    <name evidence="2" type="ORF">GPECTOR_1666g792</name>
</gene>
<comment type="caution">
    <text evidence="2">The sequence shown here is derived from an EMBL/GenBank/DDBJ whole genome shotgun (WGS) entry which is preliminary data.</text>
</comment>
<sequence length="349" mass="38579">MDQPSTSYAASRAWPMEPWSHKSLPDMKRYIQELVLQSSSRHRFPYDQIPARFMLDRLNEAPKLGSRFEHYHRDVRDSLIAKATQRLQAQPGQAGATQYGDKLAEYYLEQLQQHFEPEKKADYRQSYARLAQNNVAPTAYLQEALTYKPYLGISDSEFATNWVSRLDPEVNARVLSKWGLVHQEEWFGKIKEIAVDAEIAFSEATDAKLGGGGECDSTGEPQQQQSSSPSTVKPSSCSCYASSAAELSAGGEPQQPLTRFEASDSARVSTQRADSVSPSPAGSNAAKPHGGGPKATAHESYEKDPDGGWIWGNAREFDPALKAQLQEAVHARKGSAFAYSMDEVTGLLR</sequence>
<evidence type="ECO:0000256" key="1">
    <source>
        <dbReference type="SAM" id="MobiDB-lite"/>
    </source>
</evidence>
<feature type="region of interest" description="Disordered" evidence="1">
    <location>
        <begin position="211"/>
        <end position="235"/>
    </location>
</feature>
<dbReference type="AlphaFoldDB" id="A0A150FTD8"/>
<feature type="compositionally biased region" description="Polar residues" evidence="1">
    <location>
        <begin position="266"/>
        <end position="282"/>
    </location>
</feature>
<dbReference type="Proteomes" id="UP000075714">
    <property type="component" value="Unassembled WGS sequence"/>
</dbReference>
<dbReference type="EMBL" id="LSYV01001657">
    <property type="protein sequence ID" value="KXZ40874.1"/>
    <property type="molecule type" value="Genomic_DNA"/>
</dbReference>
<keyword evidence="3" id="KW-1185">Reference proteome</keyword>
<evidence type="ECO:0000313" key="3">
    <source>
        <dbReference type="Proteomes" id="UP000075714"/>
    </source>
</evidence>
<proteinExistence type="predicted"/>
<protein>
    <submittedName>
        <fullName evidence="2">Uncharacterized protein</fullName>
    </submittedName>
</protein>
<accession>A0A150FTD8</accession>
<feature type="region of interest" description="Disordered" evidence="1">
    <location>
        <begin position="249"/>
        <end position="307"/>
    </location>
</feature>
<organism evidence="2 3">
    <name type="scientific">Gonium pectorale</name>
    <name type="common">Green alga</name>
    <dbReference type="NCBI Taxonomy" id="33097"/>
    <lineage>
        <taxon>Eukaryota</taxon>
        <taxon>Viridiplantae</taxon>
        <taxon>Chlorophyta</taxon>
        <taxon>core chlorophytes</taxon>
        <taxon>Chlorophyceae</taxon>
        <taxon>CS clade</taxon>
        <taxon>Chlamydomonadales</taxon>
        <taxon>Volvocaceae</taxon>
        <taxon>Gonium</taxon>
    </lineage>
</organism>
<reference evidence="3" key="1">
    <citation type="journal article" date="2016" name="Nat. Commun.">
        <title>The Gonium pectorale genome demonstrates co-option of cell cycle regulation during the evolution of multicellularity.</title>
        <authorList>
            <person name="Hanschen E.R."/>
            <person name="Marriage T.N."/>
            <person name="Ferris P.J."/>
            <person name="Hamaji T."/>
            <person name="Toyoda A."/>
            <person name="Fujiyama A."/>
            <person name="Neme R."/>
            <person name="Noguchi H."/>
            <person name="Minakuchi Y."/>
            <person name="Suzuki M."/>
            <person name="Kawai-Toyooka H."/>
            <person name="Smith D.R."/>
            <person name="Sparks H."/>
            <person name="Anderson J."/>
            <person name="Bakaric R."/>
            <person name="Luria V."/>
            <person name="Karger A."/>
            <person name="Kirschner M.W."/>
            <person name="Durand P.M."/>
            <person name="Michod R.E."/>
            <person name="Nozaki H."/>
            <person name="Olson B.J."/>
        </authorList>
    </citation>
    <scope>NUCLEOTIDE SEQUENCE [LARGE SCALE GENOMIC DNA]</scope>
    <source>
        <strain evidence="3">NIES-2863</strain>
    </source>
</reference>
<dbReference type="OrthoDB" id="560720at2759"/>
<name>A0A150FTD8_GONPE</name>
<feature type="compositionally biased region" description="Low complexity" evidence="1">
    <location>
        <begin position="221"/>
        <end position="235"/>
    </location>
</feature>
<feature type="compositionally biased region" description="Basic and acidic residues" evidence="1">
    <location>
        <begin position="296"/>
        <end position="306"/>
    </location>
</feature>